<evidence type="ECO:0000256" key="5">
    <source>
        <dbReference type="HAMAP-Rule" id="MF_01206"/>
    </source>
</evidence>
<dbReference type="InterPro" id="IPR036374">
    <property type="entry name" value="OxRdtase_Mopterin-bd_sf"/>
</dbReference>
<protein>
    <recommendedName>
        <fullName evidence="5">Protein-methionine-sulfoxide reductase catalytic subunit MsrP</fullName>
        <ecNumber evidence="5">1.8.5.-</ecNumber>
    </recommendedName>
</protein>
<feature type="domain" description="Oxidoreductase molybdopterin-binding" evidence="6">
    <location>
        <begin position="101"/>
        <end position="257"/>
    </location>
</feature>
<feature type="binding site" evidence="5">
    <location>
        <position position="82"/>
    </location>
    <ligand>
        <name>Mo-molybdopterin</name>
        <dbReference type="ChEBI" id="CHEBI:71302"/>
    </ligand>
</feature>
<dbReference type="InterPro" id="IPR022867">
    <property type="entry name" value="MsrP"/>
</dbReference>
<evidence type="ECO:0000313" key="8">
    <source>
        <dbReference type="Proteomes" id="UP001180536"/>
    </source>
</evidence>
<feature type="binding site" evidence="5">
    <location>
        <position position="175"/>
    </location>
    <ligand>
        <name>Mo-molybdopterin</name>
        <dbReference type="ChEBI" id="CHEBI:71302"/>
    </ligand>
</feature>
<comment type="function">
    <text evidence="5">Part of the MsrPQ system that repairs oxidized periplasmic proteins containing methionine sulfoxide residues (Met-O), using respiratory chain electrons. Thus protects these proteins from oxidative-stress damage caused by reactive species of oxygen and chlorine generated by the host defense mechanisms. MsrPQ is essential for the maintenance of envelope integrity under bleach stress, rescuing a wide series of structurally unrelated periplasmic proteins from methionine oxidation. The catalytic subunit MsrP is non-stereospecific, being able to reduce both (R-) and (S-) diastereoisomers of methionine sulfoxide.</text>
</comment>
<comment type="cofactor">
    <cofactor evidence="5">
        <name>Mo-molybdopterin</name>
        <dbReference type="ChEBI" id="CHEBI:71302"/>
    </cofactor>
    <text evidence="5">Binds 1 Mo-molybdopterin (Mo-MPT) cofactor per subunit.</text>
</comment>
<dbReference type="EC" id="1.8.5.-" evidence="5"/>
<evidence type="ECO:0000256" key="2">
    <source>
        <dbReference type="ARBA" id="ARBA00022723"/>
    </source>
</evidence>
<keyword evidence="3 5" id="KW-0732">Signal</keyword>
<dbReference type="PANTHER" id="PTHR43032">
    <property type="entry name" value="PROTEIN-METHIONINE-SULFOXIDE REDUCTASE"/>
    <property type="match status" value="1"/>
</dbReference>
<gene>
    <name evidence="5" type="primary">msrP</name>
    <name evidence="7" type="ORF">J2X16_003413</name>
</gene>
<dbReference type="RefSeq" id="WP_310346947.1">
    <property type="nucleotide sequence ID" value="NZ_JAVDXQ010000004.1"/>
</dbReference>
<dbReference type="HAMAP" id="MF_01206">
    <property type="entry name" value="MsrP"/>
    <property type="match status" value="1"/>
</dbReference>
<comment type="similarity">
    <text evidence="5">Belongs to the MsrP family.</text>
</comment>
<dbReference type="Gene3D" id="3.90.420.10">
    <property type="entry name" value="Oxidoreductase, molybdopterin-binding domain"/>
    <property type="match status" value="1"/>
</dbReference>
<feature type="binding site" evidence="5">
    <location>
        <position position="223"/>
    </location>
    <ligand>
        <name>Mo-molybdopterin</name>
        <dbReference type="ChEBI" id="CHEBI:71302"/>
    </ligand>
</feature>
<feature type="chain" id="PRO_5044926462" description="Protein-methionine-sulfoxide reductase catalytic subunit MsrP" evidence="5">
    <location>
        <begin position="44"/>
        <end position="323"/>
    </location>
</feature>
<dbReference type="SUPFAM" id="SSF56524">
    <property type="entry name" value="Oxidoreductase molybdopterin-binding domain"/>
    <property type="match status" value="1"/>
</dbReference>
<comment type="subunit">
    <text evidence="5">Heterodimer of a catalytic subunit (MsrP) and a heme-binding subunit (MsrQ).</text>
</comment>
<evidence type="ECO:0000259" key="6">
    <source>
        <dbReference type="Pfam" id="PF00174"/>
    </source>
</evidence>
<feature type="binding site" evidence="5">
    <location>
        <position position="140"/>
    </location>
    <ligand>
        <name>Mo-molybdopterin</name>
        <dbReference type="ChEBI" id="CHEBI:71302"/>
    </ligand>
    <ligandPart>
        <name>Mo</name>
        <dbReference type="ChEBI" id="CHEBI:28685"/>
    </ligandPart>
</feature>
<feature type="signal peptide" evidence="5">
    <location>
        <begin position="1"/>
        <end position="43"/>
    </location>
</feature>
<dbReference type="NCBIfam" id="NF003767">
    <property type="entry name" value="PRK05363.1"/>
    <property type="match status" value="1"/>
</dbReference>
<feature type="binding site" evidence="5">
    <location>
        <begin position="85"/>
        <end position="86"/>
    </location>
    <ligand>
        <name>Mo-molybdopterin</name>
        <dbReference type="ChEBI" id="CHEBI:71302"/>
    </ligand>
</feature>
<evidence type="ECO:0000256" key="3">
    <source>
        <dbReference type="ARBA" id="ARBA00022729"/>
    </source>
</evidence>
<proteinExistence type="inferred from homology"/>
<keyword evidence="2 5" id="KW-0479">Metal-binding</keyword>
<feature type="binding site" evidence="5">
    <location>
        <begin position="239"/>
        <end position="241"/>
    </location>
    <ligand>
        <name>Mo-molybdopterin</name>
        <dbReference type="ChEBI" id="CHEBI:71302"/>
    </ligand>
</feature>
<evidence type="ECO:0000256" key="1">
    <source>
        <dbReference type="ARBA" id="ARBA00022505"/>
    </source>
</evidence>
<keyword evidence="8" id="KW-1185">Reference proteome</keyword>
<accession>A0ABU1ZBR9</accession>
<dbReference type="EMBL" id="JAVDXQ010000004">
    <property type="protein sequence ID" value="MDR7298064.1"/>
    <property type="molecule type" value="Genomic_DNA"/>
</dbReference>
<evidence type="ECO:0000256" key="4">
    <source>
        <dbReference type="ARBA" id="ARBA00023002"/>
    </source>
</evidence>
<comment type="catalytic activity">
    <reaction evidence="5">
        <text>L-methionyl-[protein] + a quinone + H2O = L-methionyl-(R)-S-oxide-[protein] + a quinol</text>
        <dbReference type="Rhea" id="RHEA:51296"/>
        <dbReference type="Rhea" id="RHEA-COMP:12313"/>
        <dbReference type="Rhea" id="RHEA-COMP:12314"/>
        <dbReference type="ChEBI" id="CHEBI:15377"/>
        <dbReference type="ChEBI" id="CHEBI:16044"/>
        <dbReference type="ChEBI" id="CHEBI:24646"/>
        <dbReference type="ChEBI" id="CHEBI:45764"/>
        <dbReference type="ChEBI" id="CHEBI:132124"/>
    </reaction>
</comment>
<evidence type="ECO:0000313" key="7">
    <source>
        <dbReference type="EMBL" id="MDR7298064.1"/>
    </source>
</evidence>
<dbReference type="PANTHER" id="PTHR43032:SF3">
    <property type="entry name" value="PROTEIN-METHIONINE-SULFOXIDE REDUCTASE CATALYTIC SUBUNIT MSRP"/>
    <property type="match status" value="1"/>
</dbReference>
<comment type="caution">
    <text evidence="7">The sequence shown here is derived from an EMBL/GenBank/DDBJ whole genome shotgun (WGS) entry which is preliminary data.</text>
</comment>
<dbReference type="Pfam" id="PF00174">
    <property type="entry name" value="Oxidored_molyb"/>
    <property type="match status" value="1"/>
</dbReference>
<dbReference type="GO" id="GO:0016491">
    <property type="term" value="F:oxidoreductase activity"/>
    <property type="evidence" value="ECO:0007669"/>
    <property type="project" value="UniProtKB-KW"/>
</dbReference>
<sequence precursor="true">MLIKTPAPHEPHPSEITPHRVYLNRRTTLAALGLAAASPLALAQPTAAGGGKLAKLPGARSAVAGAMVLDKPTSYADATSYNNFYEFGTDKADPAQRAHTLKPRPWTVAVEGECAKPGNYDIDALMKLAAMEERIYRLRCVEGWSMVIPWVGYSLSELIKRAEPTGKAKFVEFTTLADRAQMPGLRSGVLDWPYVEALRMDEAMHPLALLTFGMYGEVLPNQNGAPVRVVLPWKYGFKSAKSIVRIRFVEKQPRSSWEQSAPQEYGFYSNVNPNVAHPRWSQASERRIGEDGLFAKKRPTLMFNGYEAQVGQLYAGMDLRKFF</sequence>
<keyword evidence="4 5" id="KW-0560">Oxidoreductase</keyword>
<dbReference type="InterPro" id="IPR000572">
    <property type="entry name" value="OxRdtase_Mopterin-bd_dom"/>
</dbReference>
<feature type="binding site" evidence="5">
    <location>
        <position position="228"/>
    </location>
    <ligand>
        <name>Mo-molybdopterin</name>
        <dbReference type="ChEBI" id="CHEBI:71302"/>
    </ligand>
</feature>
<dbReference type="Proteomes" id="UP001180536">
    <property type="component" value="Unassembled WGS sequence"/>
</dbReference>
<reference evidence="7 8" key="1">
    <citation type="submission" date="2023-07" db="EMBL/GenBank/DDBJ databases">
        <title>Sorghum-associated microbial communities from plants grown in Nebraska, USA.</title>
        <authorList>
            <person name="Schachtman D."/>
        </authorList>
    </citation>
    <scope>NUCLEOTIDE SEQUENCE [LARGE SCALE GENOMIC DNA]</scope>
    <source>
        <strain evidence="7 8">BE310</strain>
    </source>
</reference>
<keyword evidence="1 5" id="KW-0500">Molybdenum</keyword>
<organism evidence="7 8">
    <name type="scientific">Pelomonas aquatica</name>
    <dbReference type="NCBI Taxonomy" id="431058"/>
    <lineage>
        <taxon>Bacteria</taxon>
        <taxon>Pseudomonadati</taxon>
        <taxon>Pseudomonadota</taxon>
        <taxon>Betaproteobacteria</taxon>
        <taxon>Burkholderiales</taxon>
        <taxon>Sphaerotilaceae</taxon>
        <taxon>Roseateles</taxon>
    </lineage>
</organism>
<name>A0ABU1ZBR9_9BURK</name>
<comment type="catalytic activity">
    <reaction evidence="5">
        <text>L-methionyl-[protein] + a quinone + H2O = L-methionyl-(S)-S-oxide-[protein] + a quinol</text>
        <dbReference type="Rhea" id="RHEA:51292"/>
        <dbReference type="Rhea" id="RHEA-COMP:12313"/>
        <dbReference type="Rhea" id="RHEA-COMP:12315"/>
        <dbReference type="ChEBI" id="CHEBI:15377"/>
        <dbReference type="ChEBI" id="CHEBI:16044"/>
        <dbReference type="ChEBI" id="CHEBI:24646"/>
        <dbReference type="ChEBI" id="CHEBI:44120"/>
        <dbReference type="ChEBI" id="CHEBI:132124"/>
    </reaction>
</comment>